<reference evidence="11 12" key="1">
    <citation type="journal article" date="2021" name="MBio">
        <title>Poor Competitiveness of Bradyrhizobium in Pigeon Pea Root Colonization in Indian Soils.</title>
        <authorList>
            <person name="Chalasani D."/>
            <person name="Basu A."/>
            <person name="Pullabhotla S.V.S.R.N."/>
            <person name="Jorrin B."/>
            <person name="Neal A.L."/>
            <person name="Poole P.S."/>
            <person name="Podile A.R."/>
            <person name="Tkacz A."/>
        </authorList>
    </citation>
    <scope>NUCLEOTIDE SEQUENCE [LARGE SCALE GENOMIC DNA]</scope>
    <source>
        <strain evidence="11 12">HU12</strain>
    </source>
</reference>
<evidence type="ECO:0000256" key="6">
    <source>
        <dbReference type="ARBA" id="ARBA00022692"/>
    </source>
</evidence>
<dbReference type="InterPro" id="IPR059112">
    <property type="entry name" value="CysZ/EI24"/>
</dbReference>
<gene>
    <name evidence="11" type="ORF">JNB61_13560</name>
</gene>
<evidence type="ECO:0000256" key="8">
    <source>
        <dbReference type="ARBA" id="ARBA00023032"/>
    </source>
</evidence>
<evidence type="ECO:0000256" key="1">
    <source>
        <dbReference type="ARBA" id="ARBA00004141"/>
    </source>
</evidence>
<organism evidence="11 12">
    <name type="scientific">Microbacterium ureisolvens</name>
    <dbReference type="NCBI Taxonomy" id="2781186"/>
    <lineage>
        <taxon>Bacteria</taxon>
        <taxon>Bacillati</taxon>
        <taxon>Actinomycetota</taxon>
        <taxon>Actinomycetes</taxon>
        <taxon>Micrococcales</taxon>
        <taxon>Microbacteriaceae</taxon>
        <taxon>Microbacterium</taxon>
    </lineage>
</organism>
<keyword evidence="7 10" id="KW-1133">Transmembrane helix</keyword>
<dbReference type="RefSeq" id="WP_220339973.1">
    <property type="nucleotide sequence ID" value="NZ_JAEUAX010000007.1"/>
</dbReference>
<feature type="transmembrane region" description="Helical" evidence="10">
    <location>
        <begin position="66"/>
        <end position="99"/>
    </location>
</feature>
<evidence type="ECO:0000256" key="7">
    <source>
        <dbReference type="ARBA" id="ARBA00022989"/>
    </source>
</evidence>
<evidence type="ECO:0000313" key="11">
    <source>
        <dbReference type="EMBL" id="MBW9110803.1"/>
    </source>
</evidence>
<comment type="caution">
    <text evidence="11">The sequence shown here is derived from an EMBL/GenBank/DDBJ whole genome shotgun (WGS) entry which is preliminary data.</text>
</comment>
<protein>
    <submittedName>
        <fullName evidence="11">EI24 domain-containing protein</fullName>
    </submittedName>
</protein>
<evidence type="ECO:0000313" key="12">
    <source>
        <dbReference type="Proteomes" id="UP000777440"/>
    </source>
</evidence>
<proteinExistence type="predicted"/>
<name>A0ABS7I2T0_9MICO</name>
<dbReference type="PANTHER" id="PTHR37468">
    <property type="entry name" value="SULFATE TRANSPORTER CYSZ"/>
    <property type="match status" value="1"/>
</dbReference>
<evidence type="ECO:0000256" key="9">
    <source>
        <dbReference type="ARBA" id="ARBA00023136"/>
    </source>
</evidence>
<dbReference type="Pfam" id="PF07264">
    <property type="entry name" value="EI24"/>
    <property type="match status" value="1"/>
</dbReference>
<dbReference type="InterPro" id="IPR050480">
    <property type="entry name" value="CysZ-like"/>
</dbReference>
<keyword evidence="6 10" id="KW-0812">Transmembrane</keyword>
<keyword evidence="9 10" id="KW-0472">Membrane</keyword>
<keyword evidence="5" id="KW-0028">Amino-acid biosynthesis</keyword>
<evidence type="ECO:0000256" key="3">
    <source>
        <dbReference type="ARBA" id="ARBA00022475"/>
    </source>
</evidence>
<sequence>MREFIGGVGLLGRGFAQWRRRPALMALGLVPAAIVGLLFLGGLVALSASLPTLTEAMTPFADGWPGVWATVFRVAVGTALLGAALVLVAVSFTALTLLVGDPFYERIWRAVEKDAGTSQFDAAYGFWRSVADALSLIVRGVGIALAAALMGLIPVVGGVASTLFAVLFTGWLIADELSSRAFTARGLDRRARKELLRRGHGRVLGFGVATQLCFLVPLGAVATMPAAVAGATLLARSLLEPVPPAPQARA</sequence>
<evidence type="ECO:0000256" key="5">
    <source>
        <dbReference type="ARBA" id="ARBA00022605"/>
    </source>
</evidence>
<evidence type="ECO:0000256" key="4">
    <source>
        <dbReference type="ARBA" id="ARBA00022519"/>
    </source>
</evidence>
<feature type="transmembrane region" description="Helical" evidence="10">
    <location>
        <begin position="203"/>
        <end position="228"/>
    </location>
</feature>
<keyword evidence="2" id="KW-0813">Transport</keyword>
<dbReference type="EMBL" id="JAEUAX010000007">
    <property type="protein sequence ID" value="MBW9110803.1"/>
    <property type="molecule type" value="Genomic_DNA"/>
</dbReference>
<accession>A0ABS7I2T0</accession>
<evidence type="ECO:0000256" key="2">
    <source>
        <dbReference type="ARBA" id="ARBA00022448"/>
    </source>
</evidence>
<feature type="transmembrane region" description="Helical" evidence="10">
    <location>
        <begin position="136"/>
        <end position="157"/>
    </location>
</feature>
<feature type="transmembrane region" description="Helical" evidence="10">
    <location>
        <begin position="163"/>
        <end position="182"/>
    </location>
</feature>
<keyword evidence="4" id="KW-0997">Cell inner membrane</keyword>
<dbReference type="Proteomes" id="UP000777440">
    <property type="component" value="Unassembled WGS sequence"/>
</dbReference>
<dbReference type="PANTHER" id="PTHR37468:SF1">
    <property type="entry name" value="SULFATE TRANSPORTER CYSZ"/>
    <property type="match status" value="1"/>
</dbReference>
<keyword evidence="12" id="KW-1185">Reference proteome</keyword>
<feature type="transmembrane region" description="Helical" evidence="10">
    <location>
        <begin position="23"/>
        <end position="46"/>
    </location>
</feature>
<comment type="subcellular location">
    <subcellularLocation>
        <location evidence="1">Membrane</location>
        <topology evidence="1">Multi-pass membrane protein</topology>
    </subcellularLocation>
</comment>
<keyword evidence="3" id="KW-1003">Cell membrane</keyword>
<keyword evidence="8" id="KW-0764">Sulfate transport</keyword>
<evidence type="ECO:0000256" key="10">
    <source>
        <dbReference type="SAM" id="Phobius"/>
    </source>
</evidence>